<protein>
    <submittedName>
        <fullName evidence="2">Uncharacterized protein</fullName>
    </submittedName>
</protein>
<accession>L8H9C5</accession>
<feature type="region of interest" description="Disordered" evidence="1">
    <location>
        <begin position="338"/>
        <end position="382"/>
    </location>
</feature>
<feature type="compositionally biased region" description="Basic and acidic residues" evidence="1">
    <location>
        <begin position="232"/>
        <end position="249"/>
    </location>
</feature>
<name>L8H9C5_ACACF</name>
<dbReference type="GeneID" id="14922698"/>
<dbReference type="Proteomes" id="UP000011083">
    <property type="component" value="Unassembled WGS sequence"/>
</dbReference>
<dbReference type="EMBL" id="KB007900">
    <property type="protein sequence ID" value="ELR21785.1"/>
    <property type="molecule type" value="Genomic_DNA"/>
</dbReference>
<feature type="compositionally biased region" description="Gly residues" evidence="1">
    <location>
        <begin position="138"/>
        <end position="150"/>
    </location>
</feature>
<dbReference type="OrthoDB" id="2137750at2759"/>
<feature type="compositionally biased region" description="Acidic residues" evidence="1">
    <location>
        <begin position="65"/>
        <end position="85"/>
    </location>
</feature>
<gene>
    <name evidence="2" type="ORF">ACA1_385620</name>
</gene>
<feature type="compositionally biased region" description="Acidic residues" evidence="1">
    <location>
        <begin position="348"/>
        <end position="358"/>
    </location>
</feature>
<dbReference type="Pfam" id="PF10685">
    <property type="entry name" value="KGG"/>
    <property type="match status" value="5"/>
</dbReference>
<dbReference type="AlphaFoldDB" id="L8H9C5"/>
<dbReference type="KEGG" id="acan:ACA1_385620"/>
<dbReference type="VEuPathDB" id="AmoebaDB:ACA1_385620"/>
<feature type="compositionally biased region" description="Gly residues" evidence="1">
    <location>
        <begin position="26"/>
        <end position="35"/>
    </location>
</feature>
<sequence length="382" mass="42758">MSRRRRDEGEDYGNEGEEEEEEYGGRRGGGGGGSRRGFAAMPKEKVRAIAAKGGRESGRRRREESEEEEEGRGREEEEEGEEEEERGYGGYGRGGGRRGFAAMPKERVRAIAAKGGRASGRRRSEESEEEEGGEEEYGGYGHGGTGGGRRGFAAMPREKVRAIAAKGGRASGKRRREESEEEEGGRRRTRGRREEEEEEEGEGYGEEEEGGYGRRGRVRDTYATGPSQTVRRMYERGERKQQHSLREEDQGVGYLESLEDRMGYFGKGARKGFAAMPRERVREIAAKGGRHSHGFKRKARYAEGGMEEVPAGEEQRGGYYRVGFAAMPRERVREIARKGGRHSHGYGEEEGGDEYQLGEEDREHYPMLTSSGARSRRAGHAY</sequence>
<feature type="compositionally biased region" description="Acidic residues" evidence="1">
    <location>
        <begin position="9"/>
        <end position="22"/>
    </location>
</feature>
<organism evidence="2 3">
    <name type="scientific">Acanthamoeba castellanii (strain ATCC 30010 / Neff)</name>
    <dbReference type="NCBI Taxonomy" id="1257118"/>
    <lineage>
        <taxon>Eukaryota</taxon>
        <taxon>Amoebozoa</taxon>
        <taxon>Discosea</taxon>
        <taxon>Longamoebia</taxon>
        <taxon>Centramoebida</taxon>
        <taxon>Acanthamoebidae</taxon>
        <taxon>Acanthamoeba</taxon>
    </lineage>
</organism>
<feature type="compositionally biased region" description="Basic and acidic residues" evidence="1">
    <location>
        <begin position="42"/>
        <end position="64"/>
    </location>
</feature>
<dbReference type="InterPro" id="IPR019626">
    <property type="entry name" value="Stress-induced_KGG_rpt"/>
</dbReference>
<evidence type="ECO:0000256" key="1">
    <source>
        <dbReference type="SAM" id="MobiDB-lite"/>
    </source>
</evidence>
<feature type="region of interest" description="Disordered" evidence="1">
    <location>
        <begin position="1"/>
        <end position="251"/>
    </location>
</feature>
<proteinExistence type="predicted"/>
<evidence type="ECO:0000313" key="3">
    <source>
        <dbReference type="Proteomes" id="UP000011083"/>
    </source>
</evidence>
<feature type="compositionally biased region" description="Acidic residues" evidence="1">
    <location>
        <begin position="195"/>
        <end position="210"/>
    </location>
</feature>
<feature type="compositionally biased region" description="Gly residues" evidence="1">
    <location>
        <begin position="88"/>
        <end position="98"/>
    </location>
</feature>
<feature type="compositionally biased region" description="Acidic residues" evidence="1">
    <location>
        <begin position="126"/>
        <end position="137"/>
    </location>
</feature>
<evidence type="ECO:0000313" key="2">
    <source>
        <dbReference type="EMBL" id="ELR21785.1"/>
    </source>
</evidence>
<dbReference type="RefSeq" id="XP_004347167.1">
    <property type="nucleotide sequence ID" value="XM_004347117.1"/>
</dbReference>
<reference evidence="2 3" key="1">
    <citation type="journal article" date="2013" name="Genome Biol.">
        <title>Genome of Acanthamoeba castellanii highlights extensive lateral gene transfer and early evolution of tyrosine kinase signaling.</title>
        <authorList>
            <person name="Clarke M."/>
            <person name="Lohan A.J."/>
            <person name="Liu B."/>
            <person name="Lagkouvardos I."/>
            <person name="Roy S."/>
            <person name="Zafar N."/>
            <person name="Bertelli C."/>
            <person name="Schilde C."/>
            <person name="Kianianmomeni A."/>
            <person name="Burglin T.R."/>
            <person name="Frech C."/>
            <person name="Turcotte B."/>
            <person name="Kopec K.O."/>
            <person name="Synnott J.M."/>
            <person name="Choo C."/>
            <person name="Paponov I."/>
            <person name="Finkler A."/>
            <person name="Soon Heng Tan C."/>
            <person name="Hutchins A.P."/>
            <person name="Weinmeier T."/>
            <person name="Rattei T."/>
            <person name="Chu J.S."/>
            <person name="Gimenez G."/>
            <person name="Irimia M."/>
            <person name="Rigden D.J."/>
            <person name="Fitzpatrick D.A."/>
            <person name="Lorenzo-Morales J."/>
            <person name="Bateman A."/>
            <person name="Chiu C.H."/>
            <person name="Tang P."/>
            <person name="Hegemann P."/>
            <person name="Fromm H."/>
            <person name="Raoult D."/>
            <person name="Greub G."/>
            <person name="Miranda-Saavedra D."/>
            <person name="Chen N."/>
            <person name="Nash P."/>
            <person name="Ginger M.L."/>
            <person name="Horn M."/>
            <person name="Schaap P."/>
            <person name="Caler L."/>
            <person name="Loftus B."/>
        </authorList>
    </citation>
    <scope>NUCLEOTIDE SEQUENCE [LARGE SCALE GENOMIC DNA]</scope>
    <source>
        <strain evidence="2 3">Neff</strain>
    </source>
</reference>
<keyword evidence="3" id="KW-1185">Reference proteome</keyword>